<dbReference type="RefSeq" id="WP_147852425.1">
    <property type="nucleotide sequence ID" value="NZ_VDUZ01000083.1"/>
</dbReference>
<dbReference type="Proteomes" id="UP000321638">
    <property type="component" value="Unassembled WGS sequence"/>
</dbReference>
<name>A0A5C8P719_9HYPH</name>
<dbReference type="InterPro" id="IPR009105">
    <property type="entry name" value="Colicin_E3_ribonuclease"/>
</dbReference>
<accession>A0A5C8P719</accession>
<dbReference type="SUPFAM" id="SSF63840">
    <property type="entry name" value="Ribonuclease domain of colicin E3"/>
    <property type="match status" value="1"/>
</dbReference>
<evidence type="ECO:0000313" key="2">
    <source>
        <dbReference type="EMBL" id="TXL69423.1"/>
    </source>
</evidence>
<comment type="caution">
    <text evidence="2">The sequence shown here is derived from an EMBL/GenBank/DDBJ whole genome shotgun (WGS) entry which is preliminary data.</text>
</comment>
<reference evidence="2 3" key="1">
    <citation type="submission" date="2019-06" db="EMBL/GenBank/DDBJ databases">
        <title>New taxonomy in bacterial strain CC-CFT640, isolated from vineyard.</title>
        <authorList>
            <person name="Lin S.-Y."/>
            <person name="Tsai C.-F."/>
            <person name="Young C.-C."/>
        </authorList>
    </citation>
    <scope>NUCLEOTIDE SEQUENCE [LARGE SCALE GENOMIC DNA]</scope>
    <source>
        <strain evidence="2 3">CC-CFT640</strain>
    </source>
</reference>
<sequence length="77" mass="8753">MAGKPIPHPSILDEFEKLGARDGVQRWRSHGGKRLYEWDALHGEVEVYDRRGNHLGALDPHTGDLIKTARKGRRIDV</sequence>
<organism evidence="2 3">
    <name type="scientific">Vineibacter terrae</name>
    <dbReference type="NCBI Taxonomy" id="2586908"/>
    <lineage>
        <taxon>Bacteria</taxon>
        <taxon>Pseudomonadati</taxon>
        <taxon>Pseudomonadota</taxon>
        <taxon>Alphaproteobacteria</taxon>
        <taxon>Hyphomicrobiales</taxon>
        <taxon>Vineibacter</taxon>
    </lineage>
</organism>
<protein>
    <recommendedName>
        <fullName evidence="1">Colicin E3-like ribonuclease domain-containing protein</fullName>
    </recommendedName>
</protein>
<evidence type="ECO:0000259" key="1">
    <source>
        <dbReference type="Pfam" id="PF09000"/>
    </source>
</evidence>
<dbReference type="EMBL" id="VDUZ01000083">
    <property type="protein sequence ID" value="TXL69423.1"/>
    <property type="molecule type" value="Genomic_DNA"/>
</dbReference>
<dbReference type="OrthoDB" id="982153at2"/>
<keyword evidence="3" id="KW-1185">Reference proteome</keyword>
<dbReference type="GO" id="GO:0043022">
    <property type="term" value="F:ribosome binding"/>
    <property type="evidence" value="ECO:0007669"/>
    <property type="project" value="InterPro"/>
</dbReference>
<dbReference type="GO" id="GO:0003723">
    <property type="term" value="F:RNA binding"/>
    <property type="evidence" value="ECO:0007669"/>
    <property type="project" value="InterPro"/>
</dbReference>
<evidence type="ECO:0000313" key="3">
    <source>
        <dbReference type="Proteomes" id="UP000321638"/>
    </source>
</evidence>
<feature type="domain" description="Colicin E3-like ribonuclease" evidence="1">
    <location>
        <begin position="25"/>
        <end position="75"/>
    </location>
</feature>
<dbReference type="AlphaFoldDB" id="A0A5C8P719"/>
<dbReference type="GO" id="GO:0016788">
    <property type="term" value="F:hydrolase activity, acting on ester bonds"/>
    <property type="evidence" value="ECO:0007669"/>
    <property type="project" value="InterPro"/>
</dbReference>
<dbReference type="Pfam" id="PF09000">
    <property type="entry name" value="Cytotoxic"/>
    <property type="match status" value="1"/>
</dbReference>
<dbReference type="Gene3D" id="3.10.380.10">
    <property type="entry name" value="Colicin E3-like ribonuclease domain"/>
    <property type="match status" value="1"/>
</dbReference>
<proteinExistence type="predicted"/>
<gene>
    <name evidence="2" type="ORF">FHP25_38980</name>
</gene>
<dbReference type="InterPro" id="IPR036725">
    <property type="entry name" value="ColE3_ribonuclease_sf"/>
</dbReference>